<dbReference type="RefSeq" id="XP_073974350.1">
    <property type="nucleotide sequence ID" value="XM_074118249.1"/>
</dbReference>
<dbReference type="EnsemblMetazoa" id="RPRC014269-RA">
    <property type="protein sequence ID" value="RPRC014269-PA"/>
    <property type="gene ID" value="RPRC014269"/>
</dbReference>
<dbReference type="RefSeq" id="XP_073974353.1">
    <property type="nucleotide sequence ID" value="XM_074118252.1"/>
</dbReference>
<dbReference type="VEuPathDB" id="VectorBase:RPRC014269"/>
<keyword evidence="2" id="KW-1133">Transmembrane helix</keyword>
<dbReference type="AlphaFoldDB" id="T1ID99"/>
<keyword evidence="4" id="KW-1185">Reference proteome</keyword>
<dbReference type="RefSeq" id="XP_073974349.1">
    <property type="nucleotide sequence ID" value="XM_074118248.1"/>
</dbReference>
<evidence type="ECO:0000313" key="3">
    <source>
        <dbReference type="EnsemblMetazoa" id="RPRC014269-PA"/>
    </source>
</evidence>
<feature type="region of interest" description="Disordered" evidence="1">
    <location>
        <begin position="271"/>
        <end position="290"/>
    </location>
</feature>
<feature type="transmembrane region" description="Helical" evidence="2">
    <location>
        <begin position="36"/>
        <end position="57"/>
    </location>
</feature>
<dbReference type="InParanoid" id="T1ID99"/>
<dbReference type="Proteomes" id="UP000015103">
    <property type="component" value="Unassembled WGS sequence"/>
</dbReference>
<keyword evidence="2" id="KW-0472">Membrane</keyword>
<dbReference type="RefSeq" id="XP_073974351.1">
    <property type="nucleotide sequence ID" value="XM_074118250.1"/>
</dbReference>
<protein>
    <submittedName>
        <fullName evidence="3">Uncharacterized protein</fullName>
    </submittedName>
</protein>
<dbReference type="GeneID" id="141449133"/>
<dbReference type="eggNOG" id="ENOG502SE0W">
    <property type="taxonomic scope" value="Eukaryota"/>
</dbReference>
<dbReference type="EMBL" id="ACPB03000149">
    <property type="status" value="NOT_ANNOTATED_CDS"/>
    <property type="molecule type" value="Genomic_DNA"/>
</dbReference>
<evidence type="ECO:0000256" key="1">
    <source>
        <dbReference type="SAM" id="MobiDB-lite"/>
    </source>
</evidence>
<keyword evidence="2" id="KW-0812">Transmembrane</keyword>
<dbReference type="RefSeq" id="XP_073974352.1">
    <property type="nucleotide sequence ID" value="XM_074118251.1"/>
</dbReference>
<name>T1ID99_RHOPR</name>
<evidence type="ECO:0000256" key="2">
    <source>
        <dbReference type="SAM" id="Phobius"/>
    </source>
</evidence>
<reference evidence="3" key="1">
    <citation type="submission" date="2015-05" db="UniProtKB">
        <authorList>
            <consortium name="EnsemblMetazoa"/>
        </authorList>
    </citation>
    <scope>IDENTIFICATION</scope>
</reference>
<proteinExistence type="predicted"/>
<accession>T1ID99</accession>
<evidence type="ECO:0000313" key="4">
    <source>
        <dbReference type="Proteomes" id="UP000015103"/>
    </source>
</evidence>
<sequence length="376" mass="42731">MEGIHLNIRENIKQIWALTFPEGLFSTGFENLIKTIMSGIIFARGATVHISLAAYLLIIYPILTEKLRIMLVVWMVIDAFRSILINVVATCTGCVLCATYPEIRPVCFEFAVVKAVELACSIYMWVNVNDFYHALRGKQRHASSNTDNTQFKMNARNDLSKKEEPDIEDSFNSYSISLSRSFLAKIKDSSLNEEVDSSSINSLLAKVTVQWFVKKAFGIENQKSIDDRKAAEMFVSMSIDEIVKLQQNMRKFLEKTDNIIQEDKVNLNDKSITNSKGESNTTISGKKPKMNNNNYLKSMQYIKPGTSSGAGCGQFIDKSIKVENLSDALYGSRVHEETDQRKIVRAFYERKSAVNHKPSKKVMWNVKEETQKKIEK</sequence>
<dbReference type="HOGENOM" id="CLU_878026_0_0_1"/>
<organism evidence="3 4">
    <name type="scientific">Rhodnius prolixus</name>
    <name type="common">Triatomid bug</name>
    <dbReference type="NCBI Taxonomy" id="13249"/>
    <lineage>
        <taxon>Eukaryota</taxon>
        <taxon>Metazoa</taxon>
        <taxon>Ecdysozoa</taxon>
        <taxon>Arthropoda</taxon>
        <taxon>Hexapoda</taxon>
        <taxon>Insecta</taxon>
        <taxon>Pterygota</taxon>
        <taxon>Neoptera</taxon>
        <taxon>Paraneoptera</taxon>
        <taxon>Hemiptera</taxon>
        <taxon>Heteroptera</taxon>
        <taxon>Panheteroptera</taxon>
        <taxon>Cimicomorpha</taxon>
        <taxon>Reduviidae</taxon>
        <taxon>Triatominae</taxon>
        <taxon>Rhodnius</taxon>
    </lineage>
</organism>